<dbReference type="EMBL" id="CP018047">
    <property type="protein sequence ID" value="AQU67891.1"/>
    <property type="molecule type" value="Genomic_DNA"/>
</dbReference>
<keyword evidence="1" id="KW-0472">Membrane</keyword>
<organism evidence="2 3">
    <name type="scientific">Streptomyces niveus</name>
    <name type="common">Streptomyces spheroides</name>
    <dbReference type="NCBI Taxonomy" id="193462"/>
    <lineage>
        <taxon>Bacteria</taxon>
        <taxon>Bacillati</taxon>
        <taxon>Actinomycetota</taxon>
        <taxon>Actinomycetes</taxon>
        <taxon>Kitasatosporales</taxon>
        <taxon>Streptomycetaceae</taxon>
        <taxon>Streptomyces</taxon>
    </lineage>
</organism>
<evidence type="ECO:0008006" key="4">
    <source>
        <dbReference type="Google" id="ProtNLM"/>
    </source>
</evidence>
<dbReference type="AlphaFoldDB" id="A0A1U9QVP5"/>
<keyword evidence="3" id="KW-1185">Reference proteome</keyword>
<feature type="transmembrane region" description="Helical" evidence="1">
    <location>
        <begin position="21"/>
        <end position="42"/>
    </location>
</feature>
<feature type="transmembrane region" description="Helical" evidence="1">
    <location>
        <begin position="191"/>
        <end position="211"/>
    </location>
</feature>
<dbReference type="PROSITE" id="PS51257">
    <property type="entry name" value="PROKAR_LIPOPROTEIN"/>
    <property type="match status" value="1"/>
</dbReference>
<keyword evidence="1" id="KW-1133">Transmembrane helix</keyword>
<sequence>MNALTPRGPAWVAIRQHRPALWTALLLTVLTVGCLVAARVWVGSAGAMVSCGKGCEMSTTASGWFRWAENYVGHAAVLLPLVVVAFTAGPLIARELESGMYRLAWTQSVSPARWLAVRLAGAAAIATAAAVLLAATLRWSRSYSQEDTLLSMDRSWTGREVYPALGVTVVGYVLLAVAVGALAAVLLRRTLLAMAAGLAATGGVSLFFAWVRPYLWPVVKTEGGAGVGPFTASSEPWVVREGVVLADGSRMTYKQCLDMGFSKSPCAPDSTSTGVTNFYEYHPASHFWPLQLVETGIVLVLAAACVYGAFKVLGRRHG</sequence>
<accession>A0A1U9QVP5</accession>
<feature type="transmembrane region" description="Helical" evidence="1">
    <location>
        <begin position="114"/>
        <end position="141"/>
    </location>
</feature>
<dbReference type="KEGG" id="snw:BBN63_18345"/>
<dbReference type="OrthoDB" id="3579673at2"/>
<evidence type="ECO:0000313" key="2">
    <source>
        <dbReference type="EMBL" id="AQU67891.1"/>
    </source>
</evidence>
<reference evidence="2 3" key="1">
    <citation type="submission" date="2016-11" db="EMBL/GenBank/DDBJ databases">
        <title>Complete genome sequence of Streptomyces niveus SCSIO 3406.</title>
        <authorList>
            <person name="Zhu Q."/>
            <person name="Cheng W."/>
            <person name="Song Y."/>
            <person name="Li Q."/>
            <person name="Ju J."/>
        </authorList>
    </citation>
    <scope>NUCLEOTIDE SEQUENCE [LARGE SCALE GENOMIC DNA]</scope>
    <source>
        <strain evidence="2 3">SCSIO 3406</strain>
    </source>
</reference>
<dbReference type="Proteomes" id="UP000189677">
    <property type="component" value="Chromosome"/>
</dbReference>
<evidence type="ECO:0000256" key="1">
    <source>
        <dbReference type="SAM" id="Phobius"/>
    </source>
</evidence>
<gene>
    <name evidence="2" type="ORF">BBN63_18345</name>
</gene>
<keyword evidence="1" id="KW-0812">Transmembrane</keyword>
<feature type="transmembrane region" description="Helical" evidence="1">
    <location>
        <begin position="161"/>
        <end position="184"/>
    </location>
</feature>
<evidence type="ECO:0000313" key="3">
    <source>
        <dbReference type="Proteomes" id="UP000189677"/>
    </source>
</evidence>
<protein>
    <recommendedName>
        <fullName evidence="4">ABC transporter permease</fullName>
    </recommendedName>
</protein>
<feature type="transmembrane region" description="Helical" evidence="1">
    <location>
        <begin position="71"/>
        <end position="93"/>
    </location>
</feature>
<dbReference type="RefSeq" id="WP_078076472.1">
    <property type="nucleotide sequence ID" value="NZ_CP018047.1"/>
</dbReference>
<name>A0A1U9QVP5_STRNV</name>
<feature type="transmembrane region" description="Helical" evidence="1">
    <location>
        <begin position="287"/>
        <end position="310"/>
    </location>
</feature>
<proteinExistence type="predicted"/>